<keyword evidence="7" id="KW-0865">Zymogen</keyword>
<dbReference type="PANTHER" id="PTHR10067:SF6">
    <property type="entry name" value="PHOSPHATIDYLSERINE DECARBOXYLASE PROENZYME, MITOCHONDRIAL"/>
    <property type="match status" value="1"/>
</dbReference>
<dbReference type="NCBIfam" id="NF002853">
    <property type="entry name" value="PRK03140.1"/>
    <property type="match status" value="1"/>
</dbReference>
<dbReference type="EMBL" id="QNRJ01000015">
    <property type="protein sequence ID" value="RBP02404.1"/>
    <property type="molecule type" value="Genomic_DNA"/>
</dbReference>
<evidence type="ECO:0000256" key="6">
    <source>
        <dbReference type="ARBA" id="ARBA00023098"/>
    </source>
</evidence>
<reference evidence="13 14" key="1">
    <citation type="submission" date="2018-06" db="EMBL/GenBank/DDBJ databases">
        <title>Freshwater and sediment microbial communities from various areas in North America, analyzing microbe dynamics in response to fracking.</title>
        <authorList>
            <person name="Lamendella R."/>
        </authorList>
    </citation>
    <scope>NUCLEOTIDE SEQUENCE [LARGE SCALE GENOMIC DNA]</scope>
    <source>
        <strain evidence="13 14">97B</strain>
    </source>
</reference>
<keyword evidence="6" id="KW-0443">Lipid metabolism</keyword>
<dbReference type="PANTHER" id="PTHR10067">
    <property type="entry name" value="PHOSPHATIDYLSERINE DECARBOXYLASE"/>
    <property type="match status" value="1"/>
</dbReference>
<dbReference type="RefSeq" id="WP_113970655.1">
    <property type="nucleotide sequence ID" value="NZ_QNRJ01000015.1"/>
</dbReference>
<evidence type="ECO:0000256" key="2">
    <source>
        <dbReference type="ARBA" id="ARBA00005189"/>
    </source>
</evidence>
<evidence type="ECO:0000256" key="12">
    <source>
        <dbReference type="ARBA" id="ARBA00024326"/>
    </source>
</evidence>
<comment type="pathway">
    <text evidence="2">Lipid metabolism.</text>
</comment>
<comment type="pathway">
    <text evidence="12">Phospholipid metabolism; phosphatidylethanolamine biosynthesis.</text>
</comment>
<evidence type="ECO:0000313" key="14">
    <source>
        <dbReference type="Proteomes" id="UP000252118"/>
    </source>
</evidence>
<keyword evidence="11" id="KW-0670">Pyruvate</keyword>
<comment type="caution">
    <text evidence="13">The sequence shown here is derived from an EMBL/GenBank/DDBJ whole genome shotgun (WGS) entry which is preliminary data.</text>
</comment>
<name>A0A366EJ93_9BACI</name>
<proteinExistence type="predicted"/>
<keyword evidence="10" id="KW-1208">Phospholipid metabolism</keyword>
<protein>
    <recommendedName>
        <fullName evidence="3">phosphatidylserine decarboxylase</fullName>
        <ecNumber evidence="3">4.1.1.65</ecNumber>
    </recommendedName>
</protein>
<evidence type="ECO:0000256" key="1">
    <source>
        <dbReference type="ARBA" id="ARBA00001928"/>
    </source>
</evidence>
<evidence type="ECO:0000256" key="9">
    <source>
        <dbReference type="ARBA" id="ARBA00023239"/>
    </source>
</evidence>
<sequence length="260" mass="29596">MKQSIYRLFIELTNKRWSSYMIRKFVQSPLSRPFISSFIKTYKINVDEIEGQVADYKTLHDFFIRNLKEDARIVKYSEKQAVSPVDGLLAETGSISDDLVIEVKGKPYSILDMLGSEGKASDYSGGEFAVFYLSPANYHRIHSPVSGTILKRWSLGQHSYPVNELGLMYGKEALSKNFRSITELKHVKGKVAVVKVGAMFVNSVDYVHERKEWTQGEEVAYFSFGSTVILLFEKGTFRFTQNKEVPRNVTVGETIGDFIK</sequence>
<evidence type="ECO:0000256" key="7">
    <source>
        <dbReference type="ARBA" id="ARBA00023145"/>
    </source>
</evidence>
<evidence type="ECO:0000313" key="13">
    <source>
        <dbReference type="EMBL" id="RBP02404.1"/>
    </source>
</evidence>
<evidence type="ECO:0000256" key="4">
    <source>
        <dbReference type="ARBA" id="ARBA00022516"/>
    </source>
</evidence>
<dbReference type="UniPathway" id="UPA00558"/>
<dbReference type="InterPro" id="IPR003817">
    <property type="entry name" value="PS_Dcarbxylase"/>
</dbReference>
<dbReference type="EC" id="4.1.1.65" evidence="3"/>
<comment type="cofactor">
    <cofactor evidence="1">
        <name>pyruvate</name>
        <dbReference type="ChEBI" id="CHEBI:15361"/>
    </cofactor>
</comment>
<dbReference type="AlphaFoldDB" id="A0A366EJ93"/>
<dbReference type="NCBIfam" id="TIGR00163">
    <property type="entry name" value="PS_decarb"/>
    <property type="match status" value="1"/>
</dbReference>
<evidence type="ECO:0000256" key="8">
    <source>
        <dbReference type="ARBA" id="ARBA00023209"/>
    </source>
</evidence>
<evidence type="ECO:0000256" key="3">
    <source>
        <dbReference type="ARBA" id="ARBA00012243"/>
    </source>
</evidence>
<evidence type="ECO:0000256" key="11">
    <source>
        <dbReference type="ARBA" id="ARBA00023317"/>
    </source>
</evidence>
<dbReference type="OrthoDB" id="9802030at2"/>
<keyword evidence="4" id="KW-0444">Lipid biosynthesis</keyword>
<organism evidence="13 14">
    <name type="scientific">Rossellomorea aquimaris</name>
    <dbReference type="NCBI Taxonomy" id="189382"/>
    <lineage>
        <taxon>Bacteria</taxon>
        <taxon>Bacillati</taxon>
        <taxon>Bacillota</taxon>
        <taxon>Bacilli</taxon>
        <taxon>Bacillales</taxon>
        <taxon>Bacillaceae</taxon>
        <taxon>Rossellomorea</taxon>
    </lineage>
</organism>
<keyword evidence="5" id="KW-0210">Decarboxylase</keyword>
<dbReference type="InterPro" id="IPR033177">
    <property type="entry name" value="PSD-B"/>
</dbReference>
<keyword evidence="8" id="KW-0594">Phospholipid biosynthesis</keyword>
<dbReference type="Proteomes" id="UP000252118">
    <property type="component" value="Unassembled WGS sequence"/>
</dbReference>
<dbReference type="GO" id="GO:0004609">
    <property type="term" value="F:phosphatidylserine decarboxylase activity"/>
    <property type="evidence" value="ECO:0007669"/>
    <property type="project" value="UniProtKB-EC"/>
</dbReference>
<dbReference type="GO" id="GO:0006646">
    <property type="term" value="P:phosphatidylethanolamine biosynthetic process"/>
    <property type="evidence" value="ECO:0007669"/>
    <property type="project" value="UniProtKB-UniPathway"/>
</dbReference>
<keyword evidence="9" id="KW-0456">Lyase</keyword>
<dbReference type="Pfam" id="PF02666">
    <property type="entry name" value="PS_Dcarbxylase"/>
    <property type="match status" value="1"/>
</dbReference>
<evidence type="ECO:0000256" key="10">
    <source>
        <dbReference type="ARBA" id="ARBA00023264"/>
    </source>
</evidence>
<gene>
    <name evidence="13" type="ORF">DET59_11571</name>
</gene>
<evidence type="ECO:0000256" key="5">
    <source>
        <dbReference type="ARBA" id="ARBA00022793"/>
    </source>
</evidence>
<accession>A0A366EJ93</accession>